<evidence type="ECO:0000259" key="8">
    <source>
        <dbReference type="Pfam" id="PF00892"/>
    </source>
</evidence>
<keyword evidence="6 7" id="KW-0472">Membrane</keyword>
<evidence type="ECO:0000256" key="6">
    <source>
        <dbReference type="ARBA" id="ARBA00023136"/>
    </source>
</evidence>
<dbReference type="GO" id="GO:0016020">
    <property type="term" value="C:membrane"/>
    <property type="evidence" value="ECO:0007669"/>
    <property type="project" value="UniProtKB-SubCell"/>
</dbReference>
<dbReference type="Proteomes" id="UP000198968">
    <property type="component" value="Unassembled WGS sequence"/>
</dbReference>
<protein>
    <submittedName>
        <fullName evidence="9">Permease of the drug/metabolite transporter (DMT) superfamily</fullName>
    </submittedName>
</protein>
<evidence type="ECO:0000313" key="10">
    <source>
        <dbReference type="Proteomes" id="UP000198968"/>
    </source>
</evidence>
<gene>
    <name evidence="9" type="ORF">SAMN05428971_3277</name>
</gene>
<feature type="transmembrane region" description="Helical" evidence="7">
    <location>
        <begin position="215"/>
        <end position="236"/>
    </location>
</feature>
<evidence type="ECO:0000256" key="7">
    <source>
        <dbReference type="SAM" id="Phobius"/>
    </source>
</evidence>
<dbReference type="Pfam" id="PF00892">
    <property type="entry name" value="EamA"/>
    <property type="match status" value="2"/>
</dbReference>
<feature type="transmembrane region" description="Helical" evidence="7">
    <location>
        <begin position="185"/>
        <end position="203"/>
    </location>
</feature>
<sequence>MNASAGIAMKITAALSSTLMLACVKGLDGAIPVGEVIFFRSLLALVPLLIWLRFQGSVLDGIRTRNIRGHFVRGLAGTGGLYFSYLSLLYISLTDATAINYAAPLFTVLLAALLLRETVRHHRWVAVFTGFSGILVMFSGHLSLTSQASFSLSASAGILLALMAAFCTACALVQIRFLNGKEKPGAIAFWFAVTTALTSLVTLPGGWKVPHGNQLALLVGCGLLGGITQILMTLSLRYAEASLLAPFDYTTLIWSVAVGYLLLGNLPTSTTIIGAVLVVIGGLYSVLYERYRFRKARVINATR</sequence>
<dbReference type="OrthoDB" id="148351at2"/>
<feature type="transmembrane region" description="Helical" evidence="7">
    <location>
        <begin position="269"/>
        <end position="287"/>
    </location>
</feature>
<comment type="subcellular location">
    <subcellularLocation>
        <location evidence="1">Cell membrane</location>
        <topology evidence="1">Multi-pass membrane protein</topology>
    </subcellularLocation>
</comment>
<feature type="domain" description="EamA" evidence="8">
    <location>
        <begin position="6"/>
        <end position="138"/>
    </location>
</feature>
<evidence type="ECO:0000256" key="1">
    <source>
        <dbReference type="ARBA" id="ARBA00004651"/>
    </source>
</evidence>
<keyword evidence="3" id="KW-1003">Cell membrane</keyword>
<evidence type="ECO:0000256" key="5">
    <source>
        <dbReference type="ARBA" id="ARBA00022989"/>
    </source>
</evidence>
<evidence type="ECO:0000256" key="4">
    <source>
        <dbReference type="ARBA" id="ARBA00022692"/>
    </source>
</evidence>
<keyword evidence="5 7" id="KW-1133">Transmembrane helix</keyword>
<feature type="transmembrane region" description="Helical" evidence="7">
    <location>
        <begin position="98"/>
        <end position="115"/>
    </location>
</feature>
<comment type="similarity">
    <text evidence="2">Belongs to the EamA transporter family.</text>
</comment>
<dbReference type="InterPro" id="IPR037185">
    <property type="entry name" value="EmrE-like"/>
</dbReference>
<keyword evidence="10" id="KW-1185">Reference proteome</keyword>
<evidence type="ECO:0000256" key="3">
    <source>
        <dbReference type="ARBA" id="ARBA00022475"/>
    </source>
</evidence>
<reference evidence="10" key="1">
    <citation type="submission" date="2016-10" db="EMBL/GenBank/DDBJ databases">
        <authorList>
            <person name="Varghese N."/>
            <person name="Submissions S."/>
        </authorList>
    </citation>
    <scope>NUCLEOTIDE SEQUENCE [LARGE SCALE GENOMIC DNA]</scope>
    <source>
        <strain evidence="10">OV426</strain>
    </source>
</reference>
<feature type="domain" description="EamA" evidence="8">
    <location>
        <begin position="156"/>
        <end position="282"/>
    </location>
</feature>
<dbReference type="AlphaFoldDB" id="A0A1I5F6C7"/>
<keyword evidence="4 7" id="KW-0812">Transmembrane</keyword>
<dbReference type="PANTHER" id="PTHR22911">
    <property type="entry name" value="ACYL-MALONYL CONDENSING ENZYME-RELATED"/>
    <property type="match status" value="1"/>
</dbReference>
<evidence type="ECO:0000256" key="2">
    <source>
        <dbReference type="ARBA" id="ARBA00007362"/>
    </source>
</evidence>
<dbReference type="SUPFAM" id="SSF103481">
    <property type="entry name" value="Multidrug resistance efflux transporter EmrE"/>
    <property type="match status" value="2"/>
</dbReference>
<dbReference type="InterPro" id="IPR000620">
    <property type="entry name" value="EamA_dom"/>
</dbReference>
<name>A0A1I5F6C7_9GAMM</name>
<feature type="transmembrane region" description="Helical" evidence="7">
    <location>
        <begin position="124"/>
        <end position="144"/>
    </location>
</feature>
<feature type="transmembrane region" description="Helical" evidence="7">
    <location>
        <begin position="243"/>
        <end position="263"/>
    </location>
</feature>
<organism evidence="9 10">
    <name type="scientific">Candidatus Pantoea varia</name>
    <dbReference type="NCBI Taxonomy" id="1881036"/>
    <lineage>
        <taxon>Bacteria</taxon>
        <taxon>Pseudomonadati</taxon>
        <taxon>Pseudomonadota</taxon>
        <taxon>Gammaproteobacteria</taxon>
        <taxon>Enterobacterales</taxon>
        <taxon>Erwiniaceae</taxon>
        <taxon>Pantoea</taxon>
    </lineage>
</organism>
<feature type="transmembrane region" description="Helical" evidence="7">
    <location>
        <begin position="150"/>
        <end position="173"/>
    </location>
</feature>
<proteinExistence type="inferred from homology"/>
<dbReference type="PANTHER" id="PTHR22911:SF6">
    <property type="entry name" value="SOLUTE CARRIER FAMILY 35 MEMBER G1"/>
    <property type="match status" value="1"/>
</dbReference>
<dbReference type="EMBL" id="FOVG01000003">
    <property type="protein sequence ID" value="SFO19189.1"/>
    <property type="molecule type" value="Genomic_DNA"/>
</dbReference>
<dbReference type="RefSeq" id="WP_090965473.1">
    <property type="nucleotide sequence ID" value="NZ_FOVG01000003.1"/>
</dbReference>
<feature type="transmembrane region" description="Helical" evidence="7">
    <location>
        <begin position="36"/>
        <end position="54"/>
    </location>
</feature>
<evidence type="ECO:0000313" key="9">
    <source>
        <dbReference type="EMBL" id="SFO19189.1"/>
    </source>
</evidence>
<accession>A0A1I5F6C7</accession>
<feature type="transmembrane region" description="Helical" evidence="7">
    <location>
        <begin position="74"/>
        <end position="92"/>
    </location>
</feature>